<accession>A0A0A9BCJ5</accession>
<name>A0A0A9BCJ5_ARUDO</name>
<reference evidence="1" key="1">
    <citation type="submission" date="2014-09" db="EMBL/GenBank/DDBJ databases">
        <authorList>
            <person name="Magalhaes I.L.F."/>
            <person name="Oliveira U."/>
            <person name="Santos F.R."/>
            <person name="Vidigal T.H.D.A."/>
            <person name="Brescovit A.D."/>
            <person name="Santos A.J."/>
        </authorList>
    </citation>
    <scope>NUCLEOTIDE SEQUENCE</scope>
    <source>
        <tissue evidence="1">Shoot tissue taken approximately 20 cm above the soil surface</tissue>
    </source>
</reference>
<evidence type="ECO:0000313" key="1">
    <source>
        <dbReference type="EMBL" id="JAD59893.1"/>
    </source>
</evidence>
<protein>
    <submittedName>
        <fullName evidence="1">Uncharacterized protein</fullName>
    </submittedName>
</protein>
<sequence>MEADYLYMILNCINWSWFDWMSVPWHDSFLPPWSFLGPHDCLI</sequence>
<organism evidence="1">
    <name type="scientific">Arundo donax</name>
    <name type="common">Giant reed</name>
    <name type="synonym">Donax arundinaceus</name>
    <dbReference type="NCBI Taxonomy" id="35708"/>
    <lineage>
        <taxon>Eukaryota</taxon>
        <taxon>Viridiplantae</taxon>
        <taxon>Streptophyta</taxon>
        <taxon>Embryophyta</taxon>
        <taxon>Tracheophyta</taxon>
        <taxon>Spermatophyta</taxon>
        <taxon>Magnoliopsida</taxon>
        <taxon>Liliopsida</taxon>
        <taxon>Poales</taxon>
        <taxon>Poaceae</taxon>
        <taxon>PACMAD clade</taxon>
        <taxon>Arundinoideae</taxon>
        <taxon>Arundineae</taxon>
        <taxon>Arundo</taxon>
    </lineage>
</organism>
<reference evidence="1" key="2">
    <citation type="journal article" date="2015" name="Data Brief">
        <title>Shoot transcriptome of the giant reed, Arundo donax.</title>
        <authorList>
            <person name="Barrero R.A."/>
            <person name="Guerrero F.D."/>
            <person name="Moolhuijzen P."/>
            <person name="Goolsby J.A."/>
            <person name="Tidwell J."/>
            <person name="Bellgard S.E."/>
            <person name="Bellgard M.I."/>
        </authorList>
    </citation>
    <scope>NUCLEOTIDE SEQUENCE</scope>
    <source>
        <tissue evidence="1">Shoot tissue taken approximately 20 cm above the soil surface</tissue>
    </source>
</reference>
<dbReference type="EMBL" id="GBRH01238002">
    <property type="protein sequence ID" value="JAD59893.1"/>
    <property type="molecule type" value="Transcribed_RNA"/>
</dbReference>
<dbReference type="AlphaFoldDB" id="A0A0A9BCJ5"/>
<proteinExistence type="predicted"/>